<dbReference type="Gene3D" id="3.40.50.720">
    <property type="entry name" value="NAD(P)-binding Rossmann-like Domain"/>
    <property type="match status" value="1"/>
</dbReference>
<proteinExistence type="inferred from homology"/>
<dbReference type="EMBL" id="KT362050">
    <property type="protein sequence ID" value="ALV82450.1"/>
    <property type="molecule type" value="Genomic_DNA"/>
</dbReference>
<dbReference type="InterPro" id="IPR002347">
    <property type="entry name" value="SDR_fam"/>
</dbReference>
<dbReference type="PRINTS" id="PR00081">
    <property type="entry name" value="GDHRDH"/>
</dbReference>
<dbReference type="NCBIfam" id="NF009466">
    <property type="entry name" value="PRK12826.1-2"/>
    <property type="match status" value="1"/>
</dbReference>
<evidence type="ECO:0000256" key="2">
    <source>
        <dbReference type="ARBA" id="ARBA00023002"/>
    </source>
</evidence>
<dbReference type="InterPro" id="IPR057326">
    <property type="entry name" value="KR_dom"/>
</dbReference>
<dbReference type="InterPro" id="IPR020904">
    <property type="entry name" value="Sc_DH/Rdtase_CS"/>
</dbReference>
<dbReference type="PANTHER" id="PTHR42879">
    <property type="entry name" value="3-OXOACYL-(ACYL-CARRIER-PROTEIN) REDUCTASE"/>
    <property type="match status" value="1"/>
</dbReference>
<dbReference type="PANTHER" id="PTHR42879:SF2">
    <property type="entry name" value="3-OXOACYL-[ACYL-CARRIER-PROTEIN] REDUCTASE FABG"/>
    <property type="match status" value="1"/>
</dbReference>
<dbReference type="Pfam" id="PF13561">
    <property type="entry name" value="adh_short_C2"/>
    <property type="match status" value="1"/>
</dbReference>
<keyword evidence="2" id="KW-0560">Oxidoreductase</keyword>
<evidence type="ECO:0000256" key="1">
    <source>
        <dbReference type="ARBA" id="ARBA00006484"/>
    </source>
</evidence>
<dbReference type="InterPro" id="IPR050259">
    <property type="entry name" value="SDR"/>
</dbReference>
<feature type="domain" description="Ketoreductase" evidence="3">
    <location>
        <begin position="4"/>
        <end position="176"/>
    </location>
</feature>
<dbReference type="SUPFAM" id="SSF51735">
    <property type="entry name" value="NAD(P)-binding Rossmann-fold domains"/>
    <property type="match status" value="1"/>
</dbReference>
<dbReference type="SMART" id="SM00822">
    <property type="entry name" value="PKS_KR"/>
    <property type="match status" value="1"/>
</dbReference>
<dbReference type="PRINTS" id="PR00080">
    <property type="entry name" value="SDRFAMILY"/>
</dbReference>
<dbReference type="PROSITE" id="PS00061">
    <property type="entry name" value="ADH_SHORT"/>
    <property type="match status" value="1"/>
</dbReference>
<protein>
    <submittedName>
        <fullName evidence="4">Putative 3-oxoacyl-ACP reductase</fullName>
    </submittedName>
</protein>
<dbReference type="GO" id="GO:0032787">
    <property type="term" value="P:monocarboxylic acid metabolic process"/>
    <property type="evidence" value="ECO:0007669"/>
    <property type="project" value="UniProtKB-ARBA"/>
</dbReference>
<dbReference type="GO" id="GO:0016491">
    <property type="term" value="F:oxidoreductase activity"/>
    <property type="evidence" value="ECO:0007669"/>
    <property type="project" value="UniProtKB-KW"/>
</dbReference>
<name>A0A0U3K0R1_9ACTN</name>
<organism evidence="4">
    <name type="scientific">Streptomyces variabilis</name>
    <dbReference type="NCBI Taxonomy" id="67372"/>
    <lineage>
        <taxon>Bacteria</taxon>
        <taxon>Bacillati</taxon>
        <taxon>Actinomycetota</taxon>
        <taxon>Actinomycetes</taxon>
        <taxon>Kitasatosporales</taxon>
        <taxon>Streptomycetaceae</taxon>
        <taxon>Streptomyces</taxon>
        <taxon>Streptomyces griseoincarnatus group</taxon>
    </lineage>
</organism>
<sequence length="235" mass="24346">MSGRTALVSGGNRGIGLAVARALHAGGDSVAVTCRSSPPPDDFLAVKCDVTSKQEVDDAVGQVEETLGPVEVLVANAGITRDALLVGMGEDDFLDVVDTNLMGAVRLVRRTLRGMVRRRHGRIVLISSTSALSGSSGQTNYAAAKAGMVGFARSLARELGRRDITVNVVAPGWIDTDMTAALPEELRKEAAGTVPLGRFGTPEDVAATVRFLTSREAGYITGAVVPVDGGIGMGN</sequence>
<dbReference type="FunFam" id="3.40.50.720:FF:000173">
    <property type="entry name" value="3-oxoacyl-[acyl-carrier protein] reductase"/>
    <property type="match status" value="1"/>
</dbReference>
<accession>A0A0U3K0R1</accession>
<dbReference type="AlphaFoldDB" id="A0A0U3K0R1"/>
<dbReference type="InterPro" id="IPR036291">
    <property type="entry name" value="NAD(P)-bd_dom_sf"/>
</dbReference>
<comment type="similarity">
    <text evidence="1">Belongs to the short-chain dehydrogenases/reductases (SDR) family.</text>
</comment>
<reference evidence="4" key="1">
    <citation type="submission" date="2015-08" db="EMBL/GenBank/DDBJ databases">
        <title>Svaricin biosynthetic gene cluster.</title>
        <authorList>
            <person name="Xu M."/>
            <person name="Wang Y."/>
            <person name="Liu M."/>
            <person name="Zhao Z."/>
            <person name="Xu L."/>
            <person name="Chen X."/>
            <person name="Gao G."/>
            <person name="Han D."/>
            <person name="Liu L."/>
            <person name="Huang S."/>
            <person name="He X."/>
            <person name="Lin S."/>
            <person name="Kang Q."/>
            <person name="Ou H."/>
            <person name="Zhou H."/>
            <person name="Pang X."/>
            <person name="Deng Z."/>
            <person name="Tao M."/>
        </authorList>
    </citation>
    <scope>NUCLEOTIDE SEQUENCE</scope>
    <source>
        <strain evidence="4">Snt24</strain>
    </source>
</reference>
<evidence type="ECO:0000313" key="4">
    <source>
        <dbReference type="EMBL" id="ALV82450.1"/>
    </source>
</evidence>
<evidence type="ECO:0000259" key="3">
    <source>
        <dbReference type="SMART" id="SM00822"/>
    </source>
</evidence>